<evidence type="ECO:0000256" key="5">
    <source>
        <dbReference type="SAM" id="MobiDB-lite"/>
    </source>
</evidence>
<dbReference type="GO" id="GO:0016559">
    <property type="term" value="P:peroxisome fission"/>
    <property type="evidence" value="ECO:0007669"/>
    <property type="project" value="InterPro"/>
</dbReference>
<organism evidence="6 7">
    <name type="scientific">Fistulifera solaris</name>
    <name type="common">Oleaginous diatom</name>
    <dbReference type="NCBI Taxonomy" id="1519565"/>
    <lineage>
        <taxon>Eukaryota</taxon>
        <taxon>Sar</taxon>
        <taxon>Stramenopiles</taxon>
        <taxon>Ochrophyta</taxon>
        <taxon>Bacillariophyta</taxon>
        <taxon>Bacillariophyceae</taxon>
        <taxon>Bacillariophycidae</taxon>
        <taxon>Naviculales</taxon>
        <taxon>Naviculaceae</taxon>
        <taxon>Fistulifera</taxon>
    </lineage>
</organism>
<evidence type="ECO:0000256" key="4">
    <source>
        <dbReference type="ARBA" id="ARBA00046271"/>
    </source>
</evidence>
<dbReference type="EMBL" id="BDSP01000136">
    <property type="protein sequence ID" value="GAX19240.1"/>
    <property type="molecule type" value="Genomic_DNA"/>
</dbReference>
<dbReference type="OrthoDB" id="411017at2759"/>
<sequence>MMATENTQESNTNGHSKDSNQTQEPEVFVDAISDNQKVCTTFPVCCLKEGLAVKRSAADVDSWIALALTLDGRDKVTKVFQYLARLLSWWLAGNPSAERFKALKETLTTCRKAFRLGRSIIEFRKIQELQVPRAIGVSLRQTVERVEFNHENKDSDSRRTLKEMIASTGSTKGKSVLFDRVFRPLALAICSLLGSEEGNKSFSSPLWKTLGTALKTAGLLGFWAGDNVSFLSSCGFLDDLRTDKVARQNRRNETSTAFSKFANRSYFFGALAGLYVNLKVYLEYRANNLRKVRNKVDDEGESKGQASQAWETTKAKEFILFLALVKSCADVLVFSNNPGIDLWIKLKGKKLHEGIHCVGGLVSASTVLYNNFPNK</sequence>
<evidence type="ECO:0000256" key="3">
    <source>
        <dbReference type="ARBA" id="ARBA00023140"/>
    </source>
</evidence>
<comment type="caution">
    <text evidence="6">The sequence shown here is derived from an EMBL/GenBank/DDBJ whole genome shotgun (WGS) entry which is preliminary data.</text>
</comment>
<dbReference type="PANTHER" id="PTHR12652">
    <property type="entry name" value="PEROXISOMAL BIOGENESIS FACTOR 11"/>
    <property type="match status" value="1"/>
</dbReference>
<evidence type="ECO:0000313" key="7">
    <source>
        <dbReference type="Proteomes" id="UP000198406"/>
    </source>
</evidence>
<keyword evidence="2" id="KW-0472">Membrane</keyword>
<evidence type="ECO:0000256" key="1">
    <source>
        <dbReference type="ARBA" id="ARBA00022593"/>
    </source>
</evidence>
<gene>
    <name evidence="6" type="ORF">FisN_4Lh177</name>
</gene>
<evidence type="ECO:0000313" key="6">
    <source>
        <dbReference type="EMBL" id="GAX19240.1"/>
    </source>
</evidence>
<feature type="region of interest" description="Disordered" evidence="5">
    <location>
        <begin position="1"/>
        <end position="22"/>
    </location>
</feature>
<evidence type="ECO:0008006" key="8">
    <source>
        <dbReference type="Google" id="ProtNLM"/>
    </source>
</evidence>
<dbReference type="PANTHER" id="PTHR12652:SF50">
    <property type="entry name" value="PEROXIN 11"/>
    <property type="match status" value="1"/>
</dbReference>
<keyword evidence="7" id="KW-1185">Reference proteome</keyword>
<dbReference type="InParanoid" id="A0A1Z5JYY9"/>
<reference evidence="6 7" key="1">
    <citation type="journal article" date="2015" name="Plant Cell">
        <title>Oil accumulation by the oleaginous diatom Fistulifera solaris as revealed by the genome and transcriptome.</title>
        <authorList>
            <person name="Tanaka T."/>
            <person name="Maeda Y."/>
            <person name="Veluchamy A."/>
            <person name="Tanaka M."/>
            <person name="Abida H."/>
            <person name="Marechal E."/>
            <person name="Bowler C."/>
            <person name="Muto M."/>
            <person name="Sunaga Y."/>
            <person name="Tanaka M."/>
            <person name="Yoshino T."/>
            <person name="Taniguchi T."/>
            <person name="Fukuda Y."/>
            <person name="Nemoto M."/>
            <person name="Matsumoto M."/>
            <person name="Wong P.S."/>
            <person name="Aburatani S."/>
            <person name="Fujibuchi W."/>
        </authorList>
    </citation>
    <scope>NUCLEOTIDE SEQUENCE [LARGE SCALE GENOMIC DNA]</scope>
    <source>
        <strain evidence="6 7">JPCC DA0580</strain>
    </source>
</reference>
<accession>A0A1Z5JYY9</accession>
<protein>
    <recommendedName>
        <fullName evidence="8">Peroxisomal membrane protein 11C</fullName>
    </recommendedName>
</protein>
<dbReference type="InterPro" id="IPR008733">
    <property type="entry name" value="PEX11"/>
</dbReference>
<dbReference type="Pfam" id="PF05648">
    <property type="entry name" value="PEX11"/>
    <property type="match status" value="1"/>
</dbReference>
<dbReference type="AlphaFoldDB" id="A0A1Z5JYY9"/>
<dbReference type="Proteomes" id="UP000198406">
    <property type="component" value="Unassembled WGS sequence"/>
</dbReference>
<evidence type="ECO:0000256" key="2">
    <source>
        <dbReference type="ARBA" id="ARBA00023136"/>
    </source>
</evidence>
<name>A0A1Z5JYY9_FISSO</name>
<dbReference type="GO" id="GO:0005778">
    <property type="term" value="C:peroxisomal membrane"/>
    <property type="evidence" value="ECO:0007669"/>
    <property type="project" value="UniProtKB-SubCell"/>
</dbReference>
<keyword evidence="3" id="KW-0576">Peroxisome</keyword>
<proteinExistence type="predicted"/>
<comment type="subcellular location">
    <subcellularLocation>
        <location evidence="4">Peroxisome membrane</location>
    </subcellularLocation>
</comment>
<keyword evidence="1" id="KW-0962">Peroxisome biogenesis</keyword>